<dbReference type="STRING" id="227321.Q5B260"/>
<dbReference type="RefSeq" id="XP_662974.1">
    <property type="nucleotide sequence ID" value="XM_657882.1"/>
</dbReference>
<protein>
    <submittedName>
        <fullName evidence="9">MFS multidrug transporter, putative (AFU_orthologue AFUA_8G00940)</fullName>
    </submittedName>
</protein>
<dbReference type="CDD" id="cd17502">
    <property type="entry name" value="MFS_Azr1_MDR_like"/>
    <property type="match status" value="1"/>
</dbReference>
<feature type="transmembrane region" description="Helical" evidence="7">
    <location>
        <begin position="252"/>
        <end position="274"/>
    </location>
</feature>
<feature type="transmembrane region" description="Helical" evidence="7">
    <location>
        <begin position="76"/>
        <end position="98"/>
    </location>
</feature>
<feature type="transmembrane region" description="Helical" evidence="7">
    <location>
        <begin position="494"/>
        <end position="517"/>
    </location>
</feature>
<keyword evidence="5 7" id="KW-0472">Membrane</keyword>
<dbReference type="PANTHER" id="PTHR23501">
    <property type="entry name" value="MAJOR FACILITATOR SUPERFAMILY"/>
    <property type="match status" value="1"/>
</dbReference>
<feature type="transmembrane region" description="Helical" evidence="7">
    <location>
        <begin position="327"/>
        <end position="346"/>
    </location>
</feature>
<keyword evidence="10" id="KW-1185">Reference proteome</keyword>
<feature type="domain" description="Major facilitator superfamily (MFS) profile" evidence="8">
    <location>
        <begin position="85"/>
        <end position="591"/>
    </location>
</feature>
<accession>Q5B260</accession>
<evidence type="ECO:0000256" key="1">
    <source>
        <dbReference type="ARBA" id="ARBA00004141"/>
    </source>
</evidence>
<evidence type="ECO:0000313" key="10">
    <source>
        <dbReference type="Proteomes" id="UP000000560"/>
    </source>
</evidence>
<evidence type="ECO:0000256" key="4">
    <source>
        <dbReference type="ARBA" id="ARBA00022989"/>
    </source>
</evidence>
<feature type="transmembrane region" description="Helical" evidence="7">
    <location>
        <begin position="216"/>
        <end position="240"/>
    </location>
</feature>
<comment type="similarity">
    <text evidence="2">Belongs to the major facilitator superfamily. TCR/Tet family.</text>
</comment>
<feature type="region of interest" description="Disordered" evidence="6">
    <location>
        <begin position="1"/>
        <end position="72"/>
    </location>
</feature>
<feature type="transmembrane region" description="Helical" evidence="7">
    <location>
        <begin position="295"/>
        <end position="315"/>
    </location>
</feature>
<sequence>MDSTSRSPTQLPEPPSSAQNAESSIATPTSTAQLLPNSTDKHRALDRSPNTNDTGAGPGPAPSAGQEAQEAAPEEWISGVPLLLVNTGVTLVIFLMLLDTSIISTAVPKITNQFHSLDDVAWYGSAYTLARYEVLAIQTTHLGADLDASCALQPLTGKFYTHFKSKIVFLTFFGVFELGSIICGVANSSTALIIGRAVSGMGTSVLPTSLAEGAQLLTVLGVAALIGIMMGVSQLGLVLGPLVGGSFTTYTTWRWCFYINLPIGGLVAILLIFTRVPEQRRKPPALSVLPTLHKTLDLVGFVLFAPAAIMFLLALEYGGNEYPWSSSRVIGLFVGAGATALVFLGWEYRKGKEAMIPFHLLTIRIAYTSYIATGVMFGLAMAIAYYVPIYFQAVRDNSALMSGVDFLPYVLGQLVAAVITGVLIGRLGYYLPFAIVGAILSAVGSGLFSLLSPTTSTVAWAAYQIILGLGRGASTQPTLLAVQNGVAADDLSTAMAILTFSQTFGGSVFLAVASVIFSEGLKSQIPRYAPGVNPQQVIAAGATGFRDIIGGEDLKGVLRGYSRAINWVFYFVVGLSVVQFGVSWGIGWVDIRPKAKEETKKNGSEDGKAIDEEKGVA</sequence>
<keyword evidence="3 7" id="KW-0812">Transmembrane</keyword>
<dbReference type="PANTHER" id="PTHR23501:SF193">
    <property type="entry name" value="MULTIDRUG TRANSPORTER, PUTATIVE (AFU_ORTHOLOGUE AFUA_8G00940)-RELATED"/>
    <property type="match status" value="1"/>
</dbReference>
<dbReference type="Gene3D" id="1.20.1720.10">
    <property type="entry name" value="Multidrug resistance protein D"/>
    <property type="match status" value="1"/>
</dbReference>
<evidence type="ECO:0000256" key="7">
    <source>
        <dbReference type="SAM" id="Phobius"/>
    </source>
</evidence>
<evidence type="ECO:0000256" key="5">
    <source>
        <dbReference type="ARBA" id="ARBA00023136"/>
    </source>
</evidence>
<evidence type="ECO:0000256" key="2">
    <source>
        <dbReference type="ARBA" id="ARBA00007520"/>
    </source>
</evidence>
<dbReference type="Pfam" id="PF07690">
    <property type="entry name" value="MFS_1"/>
    <property type="match status" value="1"/>
</dbReference>
<evidence type="ECO:0000256" key="3">
    <source>
        <dbReference type="ARBA" id="ARBA00022692"/>
    </source>
</evidence>
<name>Q5B260_EMENI</name>
<evidence type="ECO:0000256" key="6">
    <source>
        <dbReference type="SAM" id="MobiDB-lite"/>
    </source>
</evidence>
<dbReference type="HOGENOM" id="CLU_000960_22_1_1"/>
<evidence type="ECO:0000313" key="9">
    <source>
        <dbReference type="EMBL" id="CBF82022.1"/>
    </source>
</evidence>
<dbReference type="InterPro" id="IPR020846">
    <property type="entry name" value="MFS_dom"/>
</dbReference>
<feature type="transmembrane region" description="Helical" evidence="7">
    <location>
        <begin position="167"/>
        <end position="195"/>
    </location>
</feature>
<dbReference type="KEGG" id="ani:ANIA_05370"/>
<feature type="compositionally biased region" description="Polar residues" evidence="6">
    <location>
        <begin position="1"/>
        <end position="38"/>
    </location>
</feature>
<accession>C8VGQ4</accession>
<feature type="transmembrane region" description="Helical" evidence="7">
    <location>
        <begin position="367"/>
        <end position="386"/>
    </location>
</feature>
<comment type="subcellular location">
    <subcellularLocation>
        <location evidence="1">Membrane</location>
        <topology evidence="1">Multi-pass membrane protein</topology>
    </subcellularLocation>
</comment>
<evidence type="ECO:0000259" key="8">
    <source>
        <dbReference type="PROSITE" id="PS50850"/>
    </source>
</evidence>
<dbReference type="FunFam" id="1.20.1720.10:FF:000012">
    <property type="entry name" value="MFS toxin efflux pump (AflT)"/>
    <property type="match status" value="1"/>
</dbReference>
<dbReference type="GO" id="GO:0055085">
    <property type="term" value="P:transmembrane transport"/>
    <property type="evidence" value="ECO:0000318"/>
    <property type="project" value="GO_Central"/>
</dbReference>
<feature type="region of interest" description="Disordered" evidence="6">
    <location>
        <begin position="597"/>
        <end position="617"/>
    </location>
</feature>
<dbReference type="InterPro" id="IPR036259">
    <property type="entry name" value="MFS_trans_sf"/>
</dbReference>
<feature type="transmembrane region" description="Helical" evidence="7">
    <location>
        <begin position="406"/>
        <end position="424"/>
    </location>
</feature>
<dbReference type="GO" id="GO:0022857">
    <property type="term" value="F:transmembrane transporter activity"/>
    <property type="evidence" value="ECO:0000318"/>
    <property type="project" value="GO_Central"/>
</dbReference>
<dbReference type="GeneID" id="2871660"/>
<dbReference type="InParanoid" id="Q5B260"/>
<proteinExistence type="inferred from homology"/>
<dbReference type="PROSITE" id="PS50850">
    <property type="entry name" value="MFS"/>
    <property type="match status" value="1"/>
</dbReference>
<keyword evidence="4 7" id="KW-1133">Transmembrane helix</keyword>
<dbReference type="AlphaFoldDB" id="Q5B260"/>
<feature type="compositionally biased region" description="Low complexity" evidence="6">
    <location>
        <begin position="62"/>
        <end position="72"/>
    </location>
</feature>
<dbReference type="EMBL" id="BN001305">
    <property type="protein sequence ID" value="CBF82022.1"/>
    <property type="molecule type" value="Genomic_DNA"/>
</dbReference>
<dbReference type="SUPFAM" id="SSF103473">
    <property type="entry name" value="MFS general substrate transporter"/>
    <property type="match status" value="1"/>
</dbReference>
<dbReference type="FunCoup" id="Q5B260">
    <property type="interactions" value="68"/>
</dbReference>
<dbReference type="Proteomes" id="UP000000560">
    <property type="component" value="Chromosome V"/>
</dbReference>
<dbReference type="InterPro" id="IPR011701">
    <property type="entry name" value="MFS"/>
</dbReference>
<feature type="transmembrane region" description="Helical" evidence="7">
    <location>
        <begin position="431"/>
        <end position="451"/>
    </location>
</feature>
<feature type="transmembrane region" description="Helical" evidence="7">
    <location>
        <begin position="564"/>
        <end position="586"/>
    </location>
</feature>
<dbReference type="OMA" id="IWAACNG"/>
<dbReference type="GO" id="GO:0005886">
    <property type="term" value="C:plasma membrane"/>
    <property type="evidence" value="ECO:0000318"/>
    <property type="project" value="GO_Central"/>
</dbReference>
<organism evidence="9 10">
    <name type="scientific">Emericella nidulans (strain FGSC A4 / ATCC 38163 / CBS 112.46 / NRRL 194 / M139)</name>
    <name type="common">Aspergillus nidulans</name>
    <dbReference type="NCBI Taxonomy" id="227321"/>
    <lineage>
        <taxon>Eukaryota</taxon>
        <taxon>Fungi</taxon>
        <taxon>Dikarya</taxon>
        <taxon>Ascomycota</taxon>
        <taxon>Pezizomycotina</taxon>
        <taxon>Eurotiomycetes</taxon>
        <taxon>Eurotiomycetidae</taxon>
        <taxon>Eurotiales</taxon>
        <taxon>Aspergillaceae</taxon>
        <taxon>Aspergillus</taxon>
        <taxon>Aspergillus subgen. Nidulantes</taxon>
    </lineage>
</organism>
<dbReference type="eggNOG" id="KOG0254">
    <property type="taxonomic scope" value="Eukaryota"/>
</dbReference>
<dbReference type="Gene3D" id="1.20.1250.20">
    <property type="entry name" value="MFS general substrate transporter like domains"/>
    <property type="match status" value="1"/>
</dbReference>
<gene>
    <name evidence="9" type="ORF">ANIA_05370</name>
</gene>
<reference evidence="10" key="2">
    <citation type="journal article" date="2009" name="Fungal Genet. Biol.">
        <title>The 2008 update of the Aspergillus nidulans genome annotation: a community effort.</title>
        <authorList>
            <person name="Wortman J.R."/>
            <person name="Gilsenan J.M."/>
            <person name="Joardar V."/>
            <person name="Deegan J."/>
            <person name="Clutterbuck J."/>
            <person name="Andersen M.R."/>
            <person name="Archer D."/>
            <person name="Bencina M."/>
            <person name="Braus G."/>
            <person name="Coutinho P."/>
            <person name="von Dohren H."/>
            <person name="Doonan J."/>
            <person name="Driessen A.J."/>
            <person name="Durek P."/>
            <person name="Espeso E."/>
            <person name="Fekete E."/>
            <person name="Flipphi M."/>
            <person name="Estrada C.G."/>
            <person name="Geysens S."/>
            <person name="Goldman G."/>
            <person name="de Groot P.W."/>
            <person name="Hansen K."/>
            <person name="Harris S.D."/>
            <person name="Heinekamp T."/>
            <person name="Helmstaedt K."/>
            <person name="Henrissat B."/>
            <person name="Hofmann G."/>
            <person name="Homan T."/>
            <person name="Horio T."/>
            <person name="Horiuchi H."/>
            <person name="James S."/>
            <person name="Jones M."/>
            <person name="Karaffa L."/>
            <person name="Karanyi Z."/>
            <person name="Kato M."/>
            <person name="Keller N."/>
            <person name="Kelly D.E."/>
            <person name="Kiel J.A."/>
            <person name="Kim J.M."/>
            <person name="van der Klei I.J."/>
            <person name="Klis F.M."/>
            <person name="Kovalchuk A."/>
            <person name="Krasevec N."/>
            <person name="Kubicek C.P."/>
            <person name="Liu B."/>
            <person name="Maccabe A."/>
            <person name="Meyer V."/>
            <person name="Mirabito P."/>
            <person name="Miskei M."/>
            <person name="Mos M."/>
            <person name="Mullins J."/>
            <person name="Nelson D.R."/>
            <person name="Nielsen J."/>
            <person name="Oakley B.R."/>
            <person name="Osmani S.A."/>
            <person name="Pakula T."/>
            <person name="Paszewski A."/>
            <person name="Paulsen I."/>
            <person name="Pilsyk S."/>
            <person name="Pocsi I."/>
            <person name="Punt P.J."/>
            <person name="Ram A.F."/>
            <person name="Ren Q."/>
            <person name="Robellet X."/>
            <person name="Robson G."/>
            <person name="Seiboth B."/>
            <person name="van Solingen P."/>
            <person name="Specht T."/>
            <person name="Sun J."/>
            <person name="Taheri-Talesh N."/>
            <person name="Takeshita N."/>
            <person name="Ussery D."/>
            <person name="vanKuyk P.A."/>
            <person name="Visser H."/>
            <person name="van de Vondervoort P.J."/>
            <person name="de Vries R.P."/>
            <person name="Walton J."/>
            <person name="Xiang X."/>
            <person name="Xiong Y."/>
            <person name="Zeng A.P."/>
            <person name="Brandt B.W."/>
            <person name="Cornell M.J."/>
            <person name="van den Hondel C.A."/>
            <person name="Visser J."/>
            <person name="Oliver S.G."/>
            <person name="Turner G."/>
        </authorList>
    </citation>
    <scope>GENOME REANNOTATION</scope>
    <source>
        <strain evidence="10">FGSC A4 / ATCC 38163 / CBS 112.46 / NRRL 194 / M139</strain>
    </source>
</reference>
<dbReference type="OrthoDB" id="10021397at2759"/>
<reference evidence="10" key="1">
    <citation type="journal article" date="2005" name="Nature">
        <title>Sequencing of Aspergillus nidulans and comparative analysis with A. fumigatus and A. oryzae.</title>
        <authorList>
            <person name="Galagan J.E."/>
            <person name="Calvo S.E."/>
            <person name="Cuomo C."/>
            <person name="Ma L.J."/>
            <person name="Wortman J.R."/>
            <person name="Batzoglou S."/>
            <person name="Lee S.I."/>
            <person name="Basturkmen M."/>
            <person name="Spevak C.C."/>
            <person name="Clutterbuck J."/>
            <person name="Kapitonov V."/>
            <person name="Jurka J."/>
            <person name="Scazzocchio C."/>
            <person name="Farman M."/>
            <person name="Butler J."/>
            <person name="Purcell S."/>
            <person name="Harris S."/>
            <person name="Braus G.H."/>
            <person name="Draht O."/>
            <person name="Busch S."/>
            <person name="D'Enfert C."/>
            <person name="Bouchier C."/>
            <person name="Goldman G.H."/>
            <person name="Bell-Pedersen D."/>
            <person name="Griffiths-Jones S."/>
            <person name="Doonan J.H."/>
            <person name="Yu J."/>
            <person name="Vienken K."/>
            <person name="Pain A."/>
            <person name="Freitag M."/>
            <person name="Selker E.U."/>
            <person name="Archer D.B."/>
            <person name="Penalva M.A."/>
            <person name="Oakley B.R."/>
            <person name="Momany M."/>
            <person name="Tanaka T."/>
            <person name="Kumagai T."/>
            <person name="Asai K."/>
            <person name="Machida M."/>
            <person name="Nierman W.C."/>
            <person name="Denning D.W."/>
            <person name="Caddick M."/>
            <person name="Hynes M."/>
            <person name="Paoletti M."/>
            <person name="Fischer R."/>
            <person name="Miller B."/>
            <person name="Dyer P."/>
            <person name="Sachs M.S."/>
            <person name="Osmani S.A."/>
            <person name="Birren B.W."/>
        </authorList>
    </citation>
    <scope>NUCLEOTIDE SEQUENCE [LARGE SCALE GENOMIC DNA]</scope>
    <source>
        <strain evidence="10">FGSC A4 / ATCC 38163 / CBS 112.46 / NRRL 194 / M139</strain>
    </source>
</reference>